<dbReference type="EMBL" id="BATJ01000009">
    <property type="protein sequence ID" value="GAD67726.1"/>
    <property type="molecule type" value="Genomic_DNA"/>
</dbReference>
<keyword evidence="3" id="KW-0732">Signal</keyword>
<evidence type="ECO:0000256" key="3">
    <source>
        <dbReference type="SAM" id="SignalP"/>
    </source>
</evidence>
<proteinExistence type="inferred from homology"/>
<dbReference type="InterPro" id="IPR012338">
    <property type="entry name" value="Beta-lactam/transpept-like"/>
</dbReference>
<dbReference type="Proteomes" id="UP000016570">
    <property type="component" value="Unassembled WGS sequence"/>
</dbReference>
<dbReference type="GO" id="GO:0000270">
    <property type="term" value="P:peptidoglycan metabolic process"/>
    <property type="evidence" value="ECO:0007669"/>
    <property type="project" value="TreeGrafter"/>
</dbReference>
<evidence type="ECO:0000313" key="5">
    <source>
        <dbReference type="Proteomes" id="UP000016570"/>
    </source>
</evidence>
<keyword evidence="5" id="KW-1185">Reference proteome</keyword>
<comment type="similarity">
    <text evidence="1">Belongs to the peptidase S13 family.</text>
</comment>
<reference evidence="4 5" key="1">
    <citation type="submission" date="2013-09" db="EMBL/GenBank/DDBJ databases">
        <title>Whole genome shotgun sequence of Vibrio proteolyticus NBRC 13287.</title>
        <authorList>
            <person name="Isaki S."/>
            <person name="Hosoyama A."/>
            <person name="Numata M."/>
            <person name="Hashimoto M."/>
            <person name="Hosoyama Y."/>
            <person name="Tsuchikane K."/>
            <person name="Noguchi M."/>
            <person name="Hirakata S."/>
            <person name="Ichikawa N."/>
            <person name="Ohji S."/>
            <person name="Yamazoe A."/>
            <person name="Fujita N."/>
        </authorList>
    </citation>
    <scope>NUCLEOTIDE SEQUENCE [LARGE SCALE GENOMIC DNA]</scope>
    <source>
        <strain evidence="4 5">NBRC 13287</strain>
    </source>
</reference>
<dbReference type="Gene3D" id="3.40.710.10">
    <property type="entry name" value="DD-peptidase/beta-lactamase superfamily"/>
    <property type="match status" value="2"/>
</dbReference>
<feature type="signal peptide" evidence="3">
    <location>
        <begin position="1"/>
        <end position="22"/>
    </location>
</feature>
<keyword evidence="4" id="KW-0645">Protease</keyword>
<dbReference type="SUPFAM" id="SSF56601">
    <property type="entry name" value="beta-lactamase/transpeptidase-like"/>
    <property type="match status" value="1"/>
</dbReference>
<organism evidence="4 5">
    <name type="scientific">Vibrio proteolyticus NBRC 13287</name>
    <dbReference type="NCBI Taxonomy" id="1219065"/>
    <lineage>
        <taxon>Bacteria</taxon>
        <taxon>Pseudomonadati</taxon>
        <taxon>Pseudomonadota</taxon>
        <taxon>Gammaproteobacteria</taxon>
        <taxon>Vibrionales</taxon>
        <taxon>Vibrionaceae</taxon>
        <taxon>Vibrio</taxon>
    </lineage>
</organism>
<accession>U2ZIY7</accession>
<keyword evidence="2" id="KW-0378">Hydrolase</keyword>
<keyword evidence="4" id="KW-0121">Carboxypeptidase</keyword>
<dbReference type="MEROPS" id="S13.001"/>
<feature type="chain" id="PRO_5004638504" evidence="3">
    <location>
        <begin position="23"/>
        <end position="474"/>
    </location>
</feature>
<dbReference type="NCBIfam" id="NF008322">
    <property type="entry name" value="PRK11113.1"/>
    <property type="match status" value="1"/>
</dbReference>
<dbReference type="PANTHER" id="PTHR30023">
    <property type="entry name" value="D-ALANYL-D-ALANINE CARBOXYPEPTIDASE"/>
    <property type="match status" value="1"/>
</dbReference>
<dbReference type="eggNOG" id="COG2027">
    <property type="taxonomic scope" value="Bacteria"/>
</dbReference>
<dbReference type="GO" id="GO:0006508">
    <property type="term" value="P:proteolysis"/>
    <property type="evidence" value="ECO:0007669"/>
    <property type="project" value="InterPro"/>
</dbReference>
<dbReference type="NCBIfam" id="TIGR00666">
    <property type="entry name" value="PBP4"/>
    <property type="match status" value="1"/>
</dbReference>
<comment type="caution">
    <text evidence="4">The sequence shown here is derived from an EMBL/GenBank/DDBJ whole genome shotgun (WGS) entry which is preliminary data.</text>
</comment>
<dbReference type="PANTHER" id="PTHR30023:SF0">
    <property type="entry name" value="PENICILLIN-SENSITIVE CARBOXYPEPTIDASE A"/>
    <property type="match status" value="1"/>
</dbReference>
<dbReference type="PRINTS" id="PR00922">
    <property type="entry name" value="DADACBPTASE3"/>
</dbReference>
<dbReference type="RefSeq" id="WP_021705697.1">
    <property type="nucleotide sequence ID" value="NZ_BATJ01000009.1"/>
</dbReference>
<dbReference type="InterPro" id="IPR000667">
    <property type="entry name" value="Peptidase_S13"/>
</dbReference>
<sequence length="474" mass="52444">MTRTLNYALLLVSTLLAGQAIADKYAPVDKLPQGSRSSLLVEDLQGNNGLTLTNNSDQFFPPASTLKLVTALAAKLELGDQFHYQTTLAKAGNDLVFQFSGDPTLTTKDLANMLSAAKQQKLTRITGDIWLDDSAFSGYERAIGWPWDILGVCYSAPASAITLDENCIQASIYTQDNGKTRVYVPEQYPVYVSTSVKTVTRAGQKAAQCDLELLTHPDNHYQLRGCLVSRKQPLPLKFAVQDTRLYATRMIYTELNRLGIKLDGKVKVGRPNAPLQKTLAVHYSAPLPQLLDEMLKKSDNLIADSLTKSLGAQFFIQPGSFKNGTAAIKQIIFAHTGIDLKHAQLADGSGLSRNNRFTAHDMAAVLRYIYNNDHKLHIIDMMPKAGESGTLHYRRSMRKAPIKGQMIAKSGSLYGSYNMAGYGLDKNGKPNAIFVQFVSDYHPVRRDDNQPVVPPITQFETLFYQDVINYSQAK</sequence>
<gene>
    <name evidence="4" type="primary">dacB</name>
    <name evidence="4" type="ORF">VPR01S_09_01010</name>
</gene>
<evidence type="ECO:0000256" key="1">
    <source>
        <dbReference type="ARBA" id="ARBA00006096"/>
    </source>
</evidence>
<dbReference type="STRING" id="1219065.VPR01S_09_01010"/>
<dbReference type="GO" id="GO:0004185">
    <property type="term" value="F:serine-type carboxypeptidase activity"/>
    <property type="evidence" value="ECO:0007669"/>
    <property type="project" value="InterPro"/>
</dbReference>
<evidence type="ECO:0000256" key="2">
    <source>
        <dbReference type="ARBA" id="ARBA00022801"/>
    </source>
</evidence>
<protein>
    <submittedName>
        <fullName evidence="4">D-alanyl-D-alanine carboxypeptidase DacB</fullName>
    </submittedName>
</protein>
<dbReference type="Pfam" id="PF02113">
    <property type="entry name" value="Peptidase_S13"/>
    <property type="match status" value="1"/>
</dbReference>
<dbReference type="AlphaFoldDB" id="U2ZIY7"/>
<evidence type="ECO:0000313" key="4">
    <source>
        <dbReference type="EMBL" id="GAD67726.1"/>
    </source>
</evidence>
<name>U2ZIY7_VIBPR</name>
<dbReference type="Gene3D" id="3.50.80.20">
    <property type="entry name" value="D-Ala-D-Ala carboxypeptidase C, peptidase S13"/>
    <property type="match status" value="1"/>
</dbReference>